<feature type="transmembrane region" description="Helical" evidence="1">
    <location>
        <begin position="7"/>
        <end position="27"/>
    </location>
</feature>
<reference evidence="2 3" key="1">
    <citation type="submission" date="2019-04" db="EMBL/GenBank/DDBJ databases">
        <title>Isachenkonia alkalipeptolytica gen. nov. sp. nov. a new anaerobic, alkiliphilic organothrophic bacterium capable to reduce synthesized ferrihydrite isolated from a soda lake.</title>
        <authorList>
            <person name="Toshchakov S.V."/>
            <person name="Zavarzina D.G."/>
            <person name="Zhilina T.N."/>
            <person name="Kostrikina N.A."/>
            <person name="Kublanov I.V."/>
        </authorList>
    </citation>
    <scope>NUCLEOTIDE SEQUENCE [LARGE SCALE GENOMIC DNA]</scope>
    <source>
        <strain evidence="2 3">Z-1701</strain>
    </source>
</reference>
<name>A0AA44BDK0_9CLOT</name>
<organism evidence="2 3">
    <name type="scientific">Isachenkonia alkalipeptolytica</name>
    <dbReference type="NCBI Taxonomy" id="2565777"/>
    <lineage>
        <taxon>Bacteria</taxon>
        <taxon>Bacillati</taxon>
        <taxon>Bacillota</taxon>
        <taxon>Clostridia</taxon>
        <taxon>Eubacteriales</taxon>
        <taxon>Clostridiaceae</taxon>
        <taxon>Isachenkonia</taxon>
    </lineage>
</organism>
<feature type="transmembrane region" description="Helical" evidence="1">
    <location>
        <begin position="212"/>
        <end position="232"/>
    </location>
</feature>
<evidence type="ECO:0000313" key="3">
    <source>
        <dbReference type="Proteomes" id="UP000449710"/>
    </source>
</evidence>
<dbReference type="RefSeq" id="WP_160720123.1">
    <property type="nucleotide sequence ID" value="NZ_SUMG01000005.1"/>
</dbReference>
<dbReference type="EMBL" id="SUMG01000005">
    <property type="protein sequence ID" value="NBG88032.1"/>
    <property type="molecule type" value="Genomic_DNA"/>
</dbReference>
<protein>
    <submittedName>
        <fullName evidence="2">DUF4129 domain-containing protein</fullName>
    </submittedName>
</protein>
<evidence type="ECO:0000256" key="1">
    <source>
        <dbReference type="SAM" id="Phobius"/>
    </source>
</evidence>
<keyword evidence="3" id="KW-1185">Reference proteome</keyword>
<comment type="caution">
    <text evidence="2">The sequence shown here is derived from an EMBL/GenBank/DDBJ whole genome shotgun (WGS) entry which is preliminary data.</text>
</comment>
<feature type="transmembrane region" description="Helical" evidence="1">
    <location>
        <begin position="171"/>
        <end position="192"/>
    </location>
</feature>
<feature type="transmembrane region" description="Helical" evidence="1">
    <location>
        <begin position="111"/>
        <end position="131"/>
    </location>
</feature>
<dbReference type="AlphaFoldDB" id="A0AA44BDK0"/>
<feature type="transmembrane region" description="Helical" evidence="1">
    <location>
        <begin position="80"/>
        <end position="99"/>
    </location>
</feature>
<evidence type="ECO:0000313" key="2">
    <source>
        <dbReference type="EMBL" id="NBG88032.1"/>
    </source>
</evidence>
<proteinExistence type="predicted"/>
<keyword evidence="1" id="KW-0812">Transmembrane</keyword>
<keyword evidence="1" id="KW-0472">Membrane</keyword>
<accession>A0AA44BDK0</accession>
<keyword evidence="1" id="KW-1133">Transmembrane helix</keyword>
<sequence>MEKIKTLTLLHLINVLSLLFMVGNVLLRLFHDGHHYGGLFLWSLLMSGGMLFCKGKTRFFGGWLLPWVLLPLLMEIPLYQIGYLAVVGLFILLLFYKNMEDPHYDRIEHEFGVGIAIAGVLWFFILLMGGVRLFNNVAAGYLLIYILSGVLMLRSLRYLEHSGDHEQLKRINLRSVGIVVVLSIILSTDFFMKFFQQTRSLLWMGYNLLIDVVLWVLYWPIYYIGTFINYIIAAIMQEPQGFTEEGGQDVAGDMQEIHENVRATPVAESPVFRILIAIILFAAVFFILYKVYTRKAMTRRINETYSENKEMILPNKKGDLWNAIKSRLKPKTKEDRIRIYYGEFLEKLEAQGAVLLPSDTTQDYHRKGKAFYSENELARFRSIYLQVRYGEKAIDSKTYKEAKGIYGKFINKEE</sequence>
<dbReference type="Proteomes" id="UP000449710">
    <property type="component" value="Unassembled WGS sequence"/>
</dbReference>
<gene>
    <name evidence="2" type="ORF">ISALK_05910</name>
</gene>
<feature type="transmembrane region" description="Helical" evidence="1">
    <location>
        <begin position="271"/>
        <end position="292"/>
    </location>
</feature>
<feature type="transmembrane region" description="Helical" evidence="1">
    <location>
        <begin position="33"/>
        <end position="52"/>
    </location>
</feature>
<feature type="transmembrane region" description="Helical" evidence="1">
    <location>
        <begin position="137"/>
        <end position="159"/>
    </location>
</feature>